<name>A0ABR7Z2J7_9PSED</name>
<comment type="similarity">
    <text evidence="1">Belongs to the LysR transcriptional regulatory family.</text>
</comment>
<reference evidence="6 7" key="1">
    <citation type="journal article" date="2020" name="Insects">
        <title>Bacteria Belonging to Pseudomonas typographi sp. nov. from the Bark Beetle Ips typographus Have Genomic Potential to Aid in the Host Ecology.</title>
        <authorList>
            <person name="Peral-Aranega E."/>
            <person name="Saati-Santamaria Z."/>
            <person name="Kolarik M."/>
            <person name="Rivas R."/>
            <person name="Garcia-Fraile P."/>
        </authorList>
    </citation>
    <scope>NUCLEOTIDE SEQUENCE [LARGE SCALE GENOMIC DNA]</scope>
    <source>
        <strain evidence="6 7">CA3A</strain>
    </source>
</reference>
<dbReference type="Proteomes" id="UP000805841">
    <property type="component" value="Unassembled WGS sequence"/>
</dbReference>
<dbReference type="Gene3D" id="1.10.10.10">
    <property type="entry name" value="Winged helix-like DNA-binding domain superfamily/Winged helix DNA-binding domain"/>
    <property type="match status" value="1"/>
</dbReference>
<proteinExistence type="inferred from homology"/>
<accession>A0ABR7Z2J7</accession>
<keyword evidence="2" id="KW-0805">Transcription regulation</keyword>
<dbReference type="SUPFAM" id="SSF53850">
    <property type="entry name" value="Periplasmic binding protein-like II"/>
    <property type="match status" value="1"/>
</dbReference>
<organism evidence="6 7">
    <name type="scientific">Pseudomonas typographi</name>
    <dbReference type="NCBI Taxonomy" id="2715964"/>
    <lineage>
        <taxon>Bacteria</taxon>
        <taxon>Pseudomonadati</taxon>
        <taxon>Pseudomonadota</taxon>
        <taxon>Gammaproteobacteria</taxon>
        <taxon>Pseudomonadales</taxon>
        <taxon>Pseudomonadaceae</taxon>
        <taxon>Pseudomonas</taxon>
    </lineage>
</organism>
<dbReference type="Gene3D" id="3.40.190.290">
    <property type="match status" value="1"/>
</dbReference>
<feature type="domain" description="HTH lysR-type" evidence="5">
    <location>
        <begin position="1"/>
        <end position="59"/>
    </location>
</feature>
<gene>
    <name evidence="6" type="ORF">HAQ05_12775</name>
</gene>
<dbReference type="Pfam" id="PF00126">
    <property type="entry name" value="HTH_1"/>
    <property type="match status" value="1"/>
</dbReference>
<dbReference type="RefSeq" id="WP_190421105.1">
    <property type="nucleotide sequence ID" value="NZ_JAAOCA010000014.1"/>
</dbReference>
<evidence type="ECO:0000256" key="2">
    <source>
        <dbReference type="ARBA" id="ARBA00023015"/>
    </source>
</evidence>
<evidence type="ECO:0000256" key="3">
    <source>
        <dbReference type="ARBA" id="ARBA00023125"/>
    </source>
</evidence>
<dbReference type="PANTHER" id="PTHR30419:SF30">
    <property type="entry name" value="LYSR FAMILY TRANSCRIPTIONAL REGULATOR"/>
    <property type="match status" value="1"/>
</dbReference>
<dbReference type="PANTHER" id="PTHR30419">
    <property type="entry name" value="HTH-TYPE TRANSCRIPTIONAL REGULATOR YBHD"/>
    <property type="match status" value="1"/>
</dbReference>
<keyword evidence="7" id="KW-1185">Reference proteome</keyword>
<evidence type="ECO:0000313" key="6">
    <source>
        <dbReference type="EMBL" id="MBD1599574.1"/>
    </source>
</evidence>
<sequence length="309" mass="34203">MNIKQLEHFVALAEHHSFIRASEACGITQPAFSRSIRNLEETLGCQLVDRRSGRNFRPTSQGERVLQHALTVLQGISSLTNEINQTARLEMGEVNIGAGPMPALQLVPHAIAQFLNRHPRMQVHFEVANWRTLDKGMKSKQLDFVVAASPPFLNDPAYEVTLLTPQRMALFCRRGHPLLEKPAPLKGEDIFAYPMAMAGASRDQVSRVARSLGANGVRLGMESDNIHALLTVIANSDAVGLLHADSYRGTTGDIARLDNLPRALDAVVARYGIIVRRDHRLSPGAERMLQTIKELDNNALRDRTFLPAN</sequence>
<evidence type="ECO:0000256" key="1">
    <source>
        <dbReference type="ARBA" id="ARBA00009437"/>
    </source>
</evidence>
<keyword evidence="3" id="KW-0238">DNA-binding</keyword>
<evidence type="ECO:0000256" key="4">
    <source>
        <dbReference type="ARBA" id="ARBA00023163"/>
    </source>
</evidence>
<keyword evidence="4" id="KW-0804">Transcription</keyword>
<comment type="caution">
    <text evidence="6">The sequence shown here is derived from an EMBL/GenBank/DDBJ whole genome shotgun (WGS) entry which is preliminary data.</text>
</comment>
<dbReference type="InterPro" id="IPR005119">
    <property type="entry name" value="LysR_subst-bd"/>
</dbReference>
<dbReference type="PRINTS" id="PR00039">
    <property type="entry name" value="HTHLYSR"/>
</dbReference>
<dbReference type="InterPro" id="IPR036390">
    <property type="entry name" value="WH_DNA-bd_sf"/>
</dbReference>
<dbReference type="InterPro" id="IPR000847">
    <property type="entry name" value="LysR_HTH_N"/>
</dbReference>
<dbReference type="SUPFAM" id="SSF46785">
    <property type="entry name" value="Winged helix' DNA-binding domain"/>
    <property type="match status" value="1"/>
</dbReference>
<dbReference type="PROSITE" id="PS50931">
    <property type="entry name" value="HTH_LYSR"/>
    <property type="match status" value="1"/>
</dbReference>
<protein>
    <submittedName>
        <fullName evidence="6">LysR family transcriptional regulator</fullName>
    </submittedName>
</protein>
<evidence type="ECO:0000313" key="7">
    <source>
        <dbReference type="Proteomes" id="UP000805841"/>
    </source>
</evidence>
<evidence type="ECO:0000259" key="5">
    <source>
        <dbReference type="PROSITE" id="PS50931"/>
    </source>
</evidence>
<dbReference type="InterPro" id="IPR036388">
    <property type="entry name" value="WH-like_DNA-bd_sf"/>
</dbReference>
<dbReference type="EMBL" id="JAAOCA010000014">
    <property type="protein sequence ID" value="MBD1599574.1"/>
    <property type="molecule type" value="Genomic_DNA"/>
</dbReference>
<dbReference type="InterPro" id="IPR050950">
    <property type="entry name" value="HTH-type_LysR_regulators"/>
</dbReference>
<dbReference type="Pfam" id="PF03466">
    <property type="entry name" value="LysR_substrate"/>
    <property type="match status" value="1"/>
</dbReference>